<dbReference type="Proteomes" id="UP000887013">
    <property type="component" value="Unassembled WGS sequence"/>
</dbReference>
<accession>A0A8X6PTS8</accession>
<keyword evidence="2" id="KW-1185">Reference proteome</keyword>
<organism evidence="1 2">
    <name type="scientific">Nephila pilipes</name>
    <name type="common">Giant wood spider</name>
    <name type="synonym">Nephila maculata</name>
    <dbReference type="NCBI Taxonomy" id="299642"/>
    <lineage>
        <taxon>Eukaryota</taxon>
        <taxon>Metazoa</taxon>
        <taxon>Ecdysozoa</taxon>
        <taxon>Arthropoda</taxon>
        <taxon>Chelicerata</taxon>
        <taxon>Arachnida</taxon>
        <taxon>Araneae</taxon>
        <taxon>Araneomorphae</taxon>
        <taxon>Entelegynae</taxon>
        <taxon>Araneoidea</taxon>
        <taxon>Nephilidae</taxon>
        <taxon>Nephila</taxon>
    </lineage>
</organism>
<comment type="caution">
    <text evidence="1">The sequence shown here is derived from an EMBL/GenBank/DDBJ whole genome shotgun (WGS) entry which is preliminary data.</text>
</comment>
<protein>
    <submittedName>
        <fullName evidence="1">Uncharacterized protein</fullName>
    </submittedName>
</protein>
<dbReference type="EMBL" id="BMAW01073694">
    <property type="protein sequence ID" value="GFT88913.1"/>
    <property type="molecule type" value="Genomic_DNA"/>
</dbReference>
<name>A0A8X6PTS8_NEPPI</name>
<gene>
    <name evidence="1" type="ORF">NPIL_72531</name>
</gene>
<proteinExistence type="predicted"/>
<sequence length="113" mass="13150">MLKVVVRGLPSDYDIKELINEYKRMIICNWVAASALDVIAPDQPTHFPHRGGTAFIKGILKHSGFLNDYILGMLFMEQDQKGNVRRNTSLENEKRIEKKRDKIWDYSLLFLLI</sequence>
<evidence type="ECO:0000313" key="2">
    <source>
        <dbReference type="Proteomes" id="UP000887013"/>
    </source>
</evidence>
<evidence type="ECO:0000313" key="1">
    <source>
        <dbReference type="EMBL" id="GFT88913.1"/>
    </source>
</evidence>
<dbReference type="AlphaFoldDB" id="A0A8X6PTS8"/>
<reference evidence="1" key="1">
    <citation type="submission" date="2020-08" db="EMBL/GenBank/DDBJ databases">
        <title>Multicomponent nature underlies the extraordinary mechanical properties of spider dragline silk.</title>
        <authorList>
            <person name="Kono N."/>
            <person name="Nakamura H."/>
            <person name="Mori M."/>
            <person name="Yoshida Y."/>
            <person name="Ohtoshi R."/>
            <person name="Malay A.D."/>
            <person name="Moran D.A.P."/>
            <person name="Tomita M."/>
            <person name="Numata K."/>
            <person name="Arakawa K."/>
        </authorList>
    </citation>
    <scope>NUCLEOTIDE SEQUENCE</scope>
</reference>